<protein>
    <recommendedName>
        <fullName evidence="3">Thioesterase domain-containing protein</fullName>
    </recommendedName>
</protein>
<dbReference type="AlphaFoldDB" id="A0A165N307"/>
<proteinExistence type="predicted"/>
<dbReference type="Proteomes" id="UP000076727">
    <property type="component" value="Unassembled WGS sequence"/>
</dbReference>
<accession>A0A165N307</accession>
<dbReference type="OrthoDB" id="2831072at2759"/>
<evidence type="ECO:0000313" key="2">
    <source>
        <dbReference type="Proteomes" id="UP000076727"/>
    </source>
</evidence>
<organism evidence="1 2">
    <name type="scientific">Daedalea quercina L-15889</name>
    <dbReference type="NCBI Taxonomy" id="1314783"/>
    <lineage>
        <taxon>Eukaryota</taxon>
        <taxon>Fungi</taxon>
        <taxon>Dikarya</taxon>
        <taxon>Basidiomycota</taxon>
        <taxon>Agaricomycotina</taxon>
        <taxon>Agaricomycetes</taxon>
        <taxon>Polyporales</taxon>
        <taxon>Fomitopsis</taxon>
    </lineage>
</organism>
<gene>
    <name evidence="1" type="ORF">DAEQUDRAFT_455173</name>
</gene>
<sequence>MYQCSSYVSRACCADIVEAGTYSPILTSGLLTGVDTNGFSAAVNSTFHSPAHVGTQLHVIGTAVSVGSRSLSTRCETFYKATSRLLVSATHSVTPLFMLSKTPTAKTKRTKGRL</sequence>
<keyword evidence="2" id="KW-1185">Reference proteome</keyword>
<dbReference type="Gene3D" id="3.10.129.10">
    <property type="entry name" value="Hotdog Thioesterase"/>
    <property type="match status" value="1"/>
</dbReference>
<evidence type="ECO:0000313" key="1">
    <source>
        <dbReference type="EMBL" id="KZT66447.1"/>
    </source>
</evidence>
<dbReference type="EMBL" id="KV429089">
    <property type="protein sequence ID" value="KZT66447.1"/>
    <property type="molecule type" value="Genomic_DNA"/>
</dbReference>
<dbReference type="InterPro" id="IPR029069">
    <property type="entry name" value="HotDog_dom_sf"/>
</dbReference>
<name>A0A165N307_9APHY</name>
<evidence type="ECO:0008006" key="3">
    <source>
        <dbReference type="Google" id="ProtNLM"/>
    </source>
</evidence>
<dbReference type="SUPFAM" id="SSF54637">
    <property type="entry name" value="Thioesterase/thiol ester dehydrase-isomerase"/>
    <property type="match status" value="1"/>
</dbReference>
<reference evidence="1 2" key="1">
    <citation type="journal article" date="2016" name="Mol. Biol. Evol.">
        <title>Comparative Genomics of Early-Diverging Mushroom-Forming Fungi Provides Insights into the Origins of Lignocellulose Decay Capabilities.</title>
        <authorList>
            <person name="Nagy L.G."/>
            <person name="Riley R."/>
            <person name="Tritt A."/>
            <person name="Adam C."/>
            <person name="Daum C."/>
            <person name="Floudas D."/>
            <person name="Sun H."/>
            <person name="Yadav J.S."/>
            <person name="Pangilinan J."/>
            <person name="Larsson K.H."/>
            <person name="Matsuura K."/>
            <person name="Barry K."/>
            <person name="Labutti K."/>
            <person name="Kuo R."/>
            <person name="Ohm R.A."/>
            <person name="Bhattacharya S.S."/>
            <person name="Shirouzu T."/>
            <person name="Yoshinaga Y."/>
            <person name="Martin F.M."/>
            <person name="Grigoriev I.V."/>
            <person name="Hibbett D.S."/>
        </authorList>
    </citation>
    <scope>NUCLEOTIDE SEQUENCE [LARGE SCALE GENOMIC DNA]</scope>
    <source>
        <strain evidence="1 2">L-15889</strain>
    </source>
</reference>
<dbReference type="STRING" id="1314783.A0A165N307"/>